<evidence type="ECO:0000313" key="3">
    <source>
        <dbReference type="EMBL" id="KAJ4806978.1"/>
    </source>
</evidence>
<protein>
    <submittedName>
        <fullName evidence="3">Arabinogalactan peptide 3</fullName>
    </submittedName>
</protein>
<evidence type="ECO:0000313" key="4">
    <source>
        <dbReference type="Proteomes" id="UP001140206"/>
    </source>
</evidence>
<evidence type="ECO:0000313" key="2">
    <source>
        <dbReference type="EMBL" id="KAJ4771745.1"/>
    </source>
</evidence>
<dbReference type="Proteomes" id="UP001140206">
    <property type="component" value="Chromosome 1"/>
</dbReference>
<keyword evidence="1" id="KW-0812">Transmembrane</keyword>
<feature type="transmembrane region" description="Helical" evidence="1">
    <location>
        <begin position="42"/>
        <end position="62"/>
    </location>
</feature>
<accession>A0AAV8GVE5</accession>
<organism evidence="3 4">
    <name type="scientific">Rhynchospora pubera</name>
    <dbReference type="NCBI Taxonomy" id="906938"/>
    <lineage>
        <taxon>Eukaryota</taxon>
        <taxon>Viridiplantae</taxon>
        <taxon>Streptophyta</taxon>
        <taxon>Embryophyta</taxon>
        <taxon>Tracheophyta</taxon>
        <taxon>Spermatophyta</taxon>
        <taxon>Magnoliopsida</taxon>
        <taxon>Liliopsida</taxon>
        <taxon>Poales</taxon>
        <taxon>Cyperaceae</taxon>
        <taxon>Cyperoideae</taxon>
        <taxon>Rhynchosporeae</taxon>
        <taxon>Rhynchospora</taxon>
    </lineage>
</organism>
<keyword evidence="1" id="KW-0472">Membrane</keyword>
<gene>
    <name evidence="3" type="ORF">LUZ62_019544</name>
    <name evidence="2" type="ORF">LUZ62_056002</name>
</gene>
<dbReference type="EMBL" id="JAMFTS010000001">
    <property type="protein sequence ID" value="KAJ4806978.1"/>
    <property type="molecule type" value="Genomic_DNA"/>
</dbReference>
<reference evidence="3" key="1">
    <citation type="submission" date="2022-08" db="EMBL/GenBank/DDBJ databases">
        <authorList>
            <person name="Marques A."/>
        </authorList>
    </citation>
    <scope>NUCLEOTIDE SEQUENCE</scope>
    <source>
        <strain evidence="3">RhyPub2mFocal</strain>
        <tissue evidence="3">Leaves</tissue>
    </source>
</reference>
<dbReference type="AlphaFoldDB" id="A0AAV8GVE5"/>
<evidence type="ECO:0000256" key="1">
    <source>
        <dbReference type="SAM" id="Phobius"/>
    </source>
</evidence>
<proteinExistence type="predicted"/>
<keyword evidence="4" id="KW-1185">Reference proteome</keyword>
<sequence>MAVSDDKRVMIVAIPIFAMVFLFLAGGAFATDAPAPSPTAGAASLSTPVLGAVLCSIMAMLIGSFRQ</sequence>
<dbReference type="EMBL" id="JAMFTS010000003">
    <property type="protein sequence ID" value="KAJ4771745.1"/>
    <property type="molecule type" value="Genomic_DNA"/>
</dbReference>
<name>A0AAV8GVE5_9POAL</name>
<comment type="caution">
    <text evidence="3">The sequence shown here is derived from an EMBL/GenBank/DDBJ whole genome shotgun (WGS) entry which is preliminary data.</text>
</comment>
<keyword evidence="1" id="KW-1133">Transmembrane helix</keyword>
<dbReference type="Proteomes" id="UP001140206">
    <property type="component" value="Chromosome 3"/>
</dbReference>
<feature type="transmembrane region" description="Helical" evidence="1">
    <location>
        <begin position="9"/>
        <end position="30"/>
    </location>
</feature>